<reference evidence="1 2" key="1">
    <citation type="submission" date="2018-08" db="EMBL/GenBank/DDBJ databases">
        <title>A genome reference for cultivated species of the human gut microbiota.</title>
        <authorList>
            <person name="Zou Y."/>
            <person name="Xue W."/>
            <person name="Luo G."/>
        </authorList>
    </citation>
    <scope>NUCLEOTIDE SEQUENCE [LARGE SCALE GENOMIC DNA]</scope>
    <source>
        <strain evidence="1 2">AF22-3AC</strain>
    </source>
</reference>
<gene>
    <name evidence="1" type="ORF">DWX97_16960</name>
</gene>
<protein>
    <submittedName>
        <fullName evidence="1">Uncharacterized protein</fullName>
    </submittedName>
</protein>
<sequence>MILTSGTIQKRELTVGAFYKDMTVLFLERETCILGEKGYLSAKVQFDLFNMPNIELEVPYRLN</sequence>
<dbReference type="AlphaFoldDB" id="A0A412IE80"/>
<name>A0A412IE80_9BACE</name>
<evidence type="ECO:0000313" key="1">
    <source>
        <dbReference type="EMBL" id="RGS35148.1"/>
    </source>
</evidence>
<proteinExistence type="predicted"/>
<comment type="caution">
    <text evidence="1">The sequence shown here is derived from an EMBL/GenBank/DDBJ whole genome shotgun (WGS) entry which is preliminary data.</text>
</comment>
<dbReference type="EMBL" id="QRVJ01000016">
    <property type="protein sequence ID" value="RGS35148.1"/>
    <property type="molecule type" value="Genomic_DNA"/>
</dbReference>
<organism evidence="1 2">
    <name type="scientific">Bacteroides cellulosilyticus</name>
    <dbReference type="NCBI Taxonomy" id="246787"/>
    <lineage>
        <taxon>Bacteria</taxon>
        <taxon>Pseudomonadati</taxon>
        <taxon>Bacteroidota</taxon>
        <taxon>Bacteroidia</taxon>
        <taxon>Bacteroidales</taxon>
        <taxon>Bacteroidaceae</taxon>
        <taxon>Bacteroides</taxon>
    </lineage>
</organism>
<evidence type="ECO:0000313" key="2">
    <source>
        <dbReference type="Proteomes" id="UP000283341"/>
    </source>
</evidence>
<accession>A0A412IE80</accession>
<dbReference type="Proteomes" id="UP000283341">
    <property type="component" value="Unassembled WGS sequence"/>
</dbReference>